<dbReference type="RefSeq" id="WP_205721908.1">
    <property type="nucleotide sequence ID" value="NZ_CP070608.1"/>
</dbReference>
<sequence>MIYSFSGGQTTEEYIAEIEEEREEQDIFMRNSSESPFYKKTDTYNGLKHYPIDIKYKINAKFIEPPAKNIRKLPTNDDSFREYLEYGYAEFTLFDKKQSLLILENVEDEKLFLAFGDETSAETTYGAGRYLDVTHSGGNSITLDFNLAYNPYCAYSDEFSCPLPPRENLLSVPIEAGEKTYN</sequence>
<evidence type="ECO:0000313" key="2">
    <source>
        <dbReference type="Proteomes" id="UP000662783"/>
    </source>
</evidence>
<dbReference type="KEGG" id="fuv:JR347_17725"/>
<accession>A0A974WHS5</accession>
<proteinExistence type="predicted"/>
<organism evidence="1 2">
    <name type="scientific">Fulvivirga lutea</name>
    <dbReference type="NCBI Taxonomy" id="2810512"/>
    <lineage>
        <taxon>Bacteria</taxon>
        <taxon>Pseudomonadati</taxon>
        <taxon>Bacteroidota</taxon>
        <taxon>Cytophagia</taxon>
        <taxon>Cytophagales</taxon>
        <taxon>Fulvivirgaceae</taxon>
        <taxon>Fulvivirga</taxon>
    </lineage>
</organism>
<keyword evidence="2" id="KW-1185">Reference proteome</keyword>
<reference evidence="1" key="1">
    <citation type="submission" date="2021-02" db="EMBL/GenBank/DDBJ databases">
        <title>Fulvivirga sp. S481 isolated from sea water.</title>
        <authorList>
            <person name="Bae S.S."/>
            <person name="Baek K."/>
        </authorList>
    </citation>
    <scope>NUCLEOTIDE SEQUENCE</scope>
    <source>
        <strain evidence="1">S481</strain>
    </source>
</reference>
<evidence type="ECO:0000313" key="1">
    <source>
        <dbReference type="EMBL" id="QSE97397.1"/>
    </source>
</evidence>
<dbReference type="Proteomes" id="UP000662783">
    <property type="component" value="Chromosome"/>
</dbReference>
<dbReference type="PANTHER" id="PTHR41913:SF1">
    <property type="entry name" value="DUF1684 DOMAIN-CONTAINING PROTEIN"/>
    <property type="match status" value="1"/>
</dbReference>
<gene>
    <name evidence="1" type="ORF">JR347_17725</name>
</gene>
<dbReference type="InterPro" id="IPR012467">
    <property type="entry name" value="DUF1684"/>
</dbReference>
<dbReference type="AlphaFoldDB" id="A0A974WHS5"/>
<dbReference type="Pfam" id="PF07920">
    <property type="entry name" value="DUF1684"/>
    <property type="match status" value="1"/>
</dbReference>
<protein>
    <submittedName>
        <fullName evidence="1">DUF1684 domain-containing protein</fullName>
    </submittedName>
</protein>
<name>A0A974WHS5_9BACT</name>
<dbReference type="PANTHER" id="PTHR41913">
    <property type="entry name" value="DUF1684 DOMAIN-CONTAINING PROTEIN"/>
    <property type="match status" value="1"/>
</dbReference>
<dbReference type="EMBL" id="CP070608">
    <property type="protein sequence ID" value="QSE97397.1"/>
    <property type="molecule type" value="Genomic_DNA"/>
</dbReference>